<organism evidence="2 3">
    <name type="scientific">Chaetomium fimeti</name>
    <dbReference type="NCBI Taxonomy" id="1854472"/>
    <lineage>
        <taxon>Eukaryota</taxon>
        <taxon>Fungi</taxon>
        <taxon>Dikarya</taxon>
        <taxon>Ascomycota</taxon>
        <taxon>Pezizomycotina</taxon>
        <taxon>Sordariomycetes</taxon>
        <taxon>Sordariomycetidae</taxon>
        <taxon>Sordariales</taxon>
        <taxon>Chaetomiaceae</taxon>
        <taxon>Chaetomium</taxon>
    </lineage>
</organism>
<dbReference type="InterPro" id="IPR001214">
    <property type="entry name" value="SET_dom"/>
</dbReference>
<proteinExistence type="predicted"/>
<dbReference type="AlphaFoldDB" id="A0AAE0H8S3"/>
<dbReference type="Pfam" id="PF00856">
    <property type="entry name" value="SET"/>
    <property type="match status" value="1"/>
</dbReference>
<dbReference type="InterPro" id="IPR046341">
    <property type="entry name" value="SET_dom_sf"/>
</dbReference>
<reference evidence="2" key="1">
    <citation type="journal article" date="2023" name="Mol. Phylogenet. Evol.">
        <title>Genome-scale phylogeny and comparative genomics of the fungal order Sordariales.</title>
        <authorList>
            <person name="Hensen N."/>
            <person name="Bonometti L."/>
            <person name="Westerberg I."/>
            <person name="Brannstrom I.O."/>
            <person name="Guillou S."/>
            <person name="Cros-Aarteil S."/>
            <person name="Calhoun S."/>
            <person name="Haridas S."/>
            <person name="Kuo A."/>
            <person name="Mondo S."/>
            <person name="Pangilinan J."/>
            <person name="Riley R."/>
            <person name="LaButti K."/>
            <person name="Andreopoulos B."/>
            <person name="Lipzen A."/>
            <person name="Chen C."/>
            <person name="Yan M."/>
            <person name="Daum C."/>
            <person name="Ng V."/>
            <person name="Clum A."/>
            <person name="Steindorff A."/>
            <person name="Ohm R.A."/>
            <person name="Martin F."/>
            <person name="Silar P."/>
            <person name="Natvig D.O."/>
            <person name="Lalanne C."/>
            <person name="Gautier V."/>
            <person name="Ament-Velasquez S.L."/>
            <person name="Kruys A."/>
            <person name="Hutchinson M.I."/>
            <person name="Powell A.J."/>
            <person name="Barry K."/>
            <person name="Miller A.N."/>
            <person name="Grigoriev I.V."/>
            <person name="Debuchy R."/>
            <person name="Gladieux P."/>
            <person name="Hiltunen Thoren M."/>
            <person name="Johannesson H."/>
        </authorList>
    </citation>
    <scope>NUCLEOTIDE SEQUENCE</scope>
    <source>
        <strain evidence="2">CBS 168.71</strain>
    </source>
</reference>
<comment type="caution">
    <text evidence="2">The sequence shown here is derived from an EMBL/GenBank/DDBJ whole genome shotgun (WGS) entry which is preliminary data.</text>
</comment>
<dbReference type="CDD" id="cd20071">
    <property type="entry name" value="SET_SMYD"/>
    <property type="match status" value="1"/>
</dbReference>
<dbReference type="PANTHER" id="PTHR47332:SF4">
    <property type="entry name" value="SET DOMAIN-CONTAINING PROTEIN 5"/>
    <property type="match status" value="1"/>
</dbReference>
<protein>
    <recommendedName>
        <fullName evidence="1">SET domain-containing protein</fullName>
    </recommendedName>
</protein>
<dbReference type="RefSeq" id="XP_062655443.1">
    <property type="nucleotide sequence ID" value="XM_062799872.1"/>
</dbReference>
<dbReference type="SUPFAM" id="SSF82199">
    <property type="entry name" value="SET domain"/>
    <property type="match status" value="1"/>
</dbReference>
<evidence type="ECO:0000259" key="1">
    <source>
        <dbReference type="PROSITE" id="PS50280"/>
    </source>
</evidence>
<dbReference type="PANTHER" id="PTHR47332">
    <property type="entry name" value="SET DOMAIN-CONTAINING PROTEIN 5"/>
    <property type="match status" value="1"/>
</dbReference>
<dbReference type="GeneID" id="87836820"/>
<dbReference type="EMBL" id="JAUEPN010000008">
    <property type="protein sequence ID" value="KAK3291929.1"/>
    <property type="molecule type" value="Genomic_DNA"/>
</dbReference>
<evidence type="ECO:0000313" key="3">
    <source>
        <dbReference type="Proteomes" id="UP001278766"/>
    </source>
</evidence>
<reference evidence="2" key="2">
    <citation type="submission" date="2023-06" db="EMBL/GenBank/DDBJ databases">
        <authorList>
            <consortium name="Lawrence Berkeley National Laboratory"/>
            <person name="Haridas S."/>
            <person name="Hensen N."/>
            <person name="Bonometti L."/>
            <person name="Westerberg I."/>
            <person name="Brannstrom I.O."/>
            <person name="Guillou S."/>
            <person name="Cros-Aarteil S."/>
            <person name="Calhoun S."/>
            <person name="Kuo A."/>
            <person name="Mondo S."/>
            <person name="Pangilinan J."/>
            <person name="Riley R."/>
            <person name="Labutti K."/>
            <person name="Andreopoulos B."/>
            <person name="Lipzen A."/>
            <person name="Chen C."/>
            <person name="Yanf M."/>
            <person name="Daum C."/>
            <person name="Ng V."/>
            <person name="Clum A."/>
            <person name="Steindorff A."/>
            <person name="Ohm R."/>
            <person name="Martin F."/>
            <person name="Silar P."/>
            <person name="Natvig D."/>
            <person name="Lalanne C."/>
            <person name="Gautier V."/>
            <person name="Ament-Velasquez S.L."/>
            <person name="Kruys A."/>
            <person name="Hutchinson M.I."/>
            <person name="Powell A.J."/>
            <person name="Barry K."/>
            <person name="Miller A.N."/>
            <person name="Grigoriev I.V."/>
            <person name="Debuchy R."/>
            <person name="Gladieux P."/>
            <person name="Thoren M.H."/>
            <person name="Johannesson H."/>
        </authorList>
    </citation>
    <scope>NUCLEOTIDE SEQUENCE</scope>
    <source>
        <strain evidence="2">CBS 168.71</strain>
    </source>
</reference>
<feature type="domain" description="SET" evidence="1">
    <location>
        <begin position="33"/>
        <end position="212"/>
    </location>
</feature>
<sequence length="374" mass="42568">MVWVKSLRVQSPFRTPSRLVHNAVQQIGNRPPSVFEIRSSPNKGLGVFATKEIPRDGLIMRDPLVFRIEHGEDPVQRYLRFTMLPGTTQRAILGLAARQNAKESLAVAKKVRVALGENDWDLVTKIRHFLFEDKKLADDIAKVVHLEDVITTNAHGIYPDNNSVGGLFLNAARINHSCIPNAEPKLSTDDEDKVLRANRDIEAGEEITASYIVHIQPRKARQKLLSLDGWDFTCKCPACDTSHPFSHSHEQRLQAFDRLCLDSDMDGKNVDLKHGGAWSYAALEQAADKTQGRIELLDGHHSLRNFSRQLYLRAFGIAIAKYRMRRLRSDLEDTIKCLEVVIESDKDWYGENHIITRHHKEHYDRLQRGEMSGV</sequence>
<dbReference type="Proteomes" id="UP001278766">
    <property type="component" value="Unassembled WGS sequence"/>
</dbReference>
<dbReference type="SMART" id="SM00317">
    <property type="entry name" value="SET"/>
    <property type="match status" value="1"/>
</dbReference>
<dbReference type="PROSITE" id="PS50280">
    <property type="entry name" value="SET"/>
    <property type="match status" value="1"/>
</dbReference>
<gene>
    <name evidence="2" type="ORF">B0H64DRAFT_242893</name>
</gene>
<evidence type="ECO:0000313" key="2">
    <source>
        <dbReference type="EMBL" id="KAK3291929.1"/>
    </source>
</evidence>
<name>A0AAE0H8S3_9PEZI</name>
<dbReference type="Gene3D" id="2.170.270.10">
    <property type="entry name" value="SET domain"/>
    <property type="match status" value="1"/>
</dbReference>
<dbReference type="InterPro" id="IPR053185">
    <property type="entry name" value="SET_domain_protein"/>
</dbReference>
<keyword evidence="3" id="KW-1185">Reference proteome</keyword>
<accession>A0AAE0H8S3</accession>